<gene>
    <name evidence="2" type="ORF">F4553_000206</name>
</gene>
<evidence type="ECO:0000313" key="3">
    <source>
        <dbReference type="Proteomes" id="UP000587527"/>
    </source>
</evidence>
<keyword evidence="3" id="KW-1185">Reference proteome</keyword>
<dbReference type="EMBL" id="JACHMN010000001">
    <property type="protein sequence ID" value="MBB5866827.1"/>
    <property type="molecule type" value="Genomic_DNA"/>
</dbReference>
<organism evidence="2 3">
    <name type="scientific">Allocatelliglobosispora scoriae</name>
    <dbReference type="NCBI Taxonomy" id="643052"/>
    <lineage>
        <taxon>Bacteria</taxon>
        <taxon>Bacillati</taxon>
        <taxon>Actinomycetota</taxon>
        <taxon>Actinomycetes</taxon>
        <taxon>Micromonosporales</taxon>
        <taxon>Micromonosporaceae</taxon>
        <taxon>Allocatelliglobosispora</taxon>
    </lineage>
</organism>
<protein>
    <submittedName>
        <fullName evidence="2">Uncharacterized protein</fullName>
    </submittedName>
</protein>
<sequence length="142" mass="14663">MRKLLTSLTLLVLTAGCGQSAGAGPTPSPPPSFDSFLASVRAAEYSDYAGTAVAGAPEFEQMRQYLLDRYQAVRVTKTVQDGDAAVDCTAGPAASGEAGLCPAGSVPIRRTTLTDLTRFARLEDFLAKAPGGGQEPPNPSST</sequence>
<reference evidence="2 3" key="1">
    <citation type="submission" date="2020-08" db="EMBL/GenBank/DDBJ databases">
        <title>Sequencing the genomes of 1000 actinobacteria strains.</title>
        <authorList>
            <person name="Klenk H.-P."/>
        </authorList>
    </citation>
    <scope>NUCLEOTIDE SEQUENCE [LARGE SCALE GENOMIC DNA]</scope>
    <source>
        <strain evidence="2 3">DSM 45362</strain>
    </source>
</reference>
<dbReference type="PROSITE" id="PS51257">
    <property type="entry name" value="PROKAR_LIPOPROTEIN"/>
    <property type="match status" value="1"/>
</dbReference>
<dbReference type="Proteomes" id="UP000587527">
    <property type="component" value="Unassembled WGS sequence"/>
</dbReference>
<dbReference type="RefSeq" id="WP_184830912.1">
    <property type="nucleotide sequence ID" value="NZ_JACHMN010000001.1"/>
</dbReference>
<proteinExistence type="predicted"/>
<dbReference type="AlphaFoldDB" id="A0A841BCJ4"/>
<evidence type="ECO:0000256" key="1">
    <source>
        <dbReference type="SAM" id="SignalP"/>
    </source>
</evidence>
<keyword evidence="1" id="KW-0732">Signal</keyword>
<comment type="caution">
    <text evidence="2">The sequence shown here is derived from an EMBL/GenBank/DDBJ whole genome shotgun (WGS) entry which is preliminary data.</text>
</comment>
<accession>A0A841BCJ4</accession>
<feature type="signal peptide" evidence="1">
    <location>
        <begin position="1"/>
        <end position="23"/>
    </location>
</feature>
<name>A0A841BCJ4_9ACTN</name>
<evidence type="ECO:0000313" key="2">
    <source>
        <dbReference type="EMBL" id="MBB5866827.1"/>
    </source>
</evidence>
<feature type="chain" id="PRO_5032715729" evidence="1">
    <location>
        <begin position="24"/>
        <end position="142"/>
    </location>
</feature>